<dbReference type="PANTHER" id="PTHR34676">
    <property type="entry name" value="DUF4219 DOMAIN-CONTAINING PROTEIN-RELATED"/>
    <property type="match status" value="1"/>
</dbReference>
<organism evidence="1 2">
    <name type="scientific">Nicotiana sylvestris</name>
    <name type="common">Wood tobacco</name>
    <name type="synonym">South American tobacco</name>
    <dbReference type="NCBI Taxonomy" id="4096"/>
    <lineage>
        <taxon>Eukaryota</taxon>
        <taxon>Viridiplantae</taxon>
        <taxon>Streptophyta</taxon>
        <taxon>Embryophyta</taxon>
        <taxon>Tracheophyta</taxon>
        <taxon>Spermatophyta</taxon>
        <taxon>Magnoliopsida</taxon>
        <taxon>eudicotyledons</taxon>
        <taxon>Gunneridae</taxon>
        <taxon>Pentapetalae</taxon>
        <taxon>asterids</taxon>
        <taxon>lamiids</taxon>
        <taxon>Solanales</taxon>
        <taxon>Solanaceae</taxon>
        <taxon>Nicotianoideae</taxon>
        <taxon>Nicotianeae</taxon>
        <taxon>Nicotiana</taxon>
    </lineage>
</organism>
<gene>
    <name evidence="2" type="primary">LOC104233614</name>
</gene>
<proteinExistence type="predicted"/>
<dbReference type="RefSeq" id="XP_009785341.1">
    <property type="nucleotide sequence ID" value="XM_009787039.1"/>
</dbReference>
<reference evidence="1" key="1">
    <citation type="journal article" date="2013" name="Genome Biol.">
        <title>Reference genomes and transcriptomes of Nicotiana sylvestris and Nicotiana tomentosiformis.</title>
        <authorList>
            <person name="Sierro N."/>
            <person name="Battey J.N."/>
            <person name="Ouadi S."/>
            <person name="Bovet L."/>
            <person name="Goepfert S."/>
            <person name="Bakaher N."/>
            <person name="Peitsch M.C."/>
            <person name="Ivanov N.V."/>
        </authorList>
    </citation>
    <scope>NUCLEOTIDE SEQUENCE [LARGE SCALE GENOMIC DNA]</scope>
</reference>
<evidence type="ECO:0000313" key="1">
    <source>
        <dbReference type="Proteomes" id="UP000189701"/>
    </source>
</evidence>
<dbReference type="Proteomes" id="UP000189701">
    <property type="component" value="Unplaced"/>
</dbReference>
<dbReference type="PANTHER" id="PTHR34676:SF8">
    <property type="entry name" value="TRANSMEMBRANE PROTEIN"/>
    <property type="match status" value="1"/>
</dbReference>
<protein>
    <submittedName>
        <fullName evidence="2">Uncharacterized protein LOC104233614</fullName>
    </submittedName>
</protein>
<reference evidence="2" key="2">
    <citation type="submission" date="2025-08" db="UniProtKB">
        <authorList>
            <consortium name="RefSeq"/>
        </authorList>
    </citation>
    <scope>IDENTIFICATION</scope>
    <source>
        <tissue evidence="2">Leaf</tissue>
    </source>
</reference>
<dbReference type="OrthoDB" id="1288219at2759"/>
<keyword evidence="1" id="KW-1185">Reference proteome</keyword>
<accession>A0A1U7X6N3</accession>
<name>A0A1U7X6N3_NICSY</name>
<sequence>MAAPPNFEEGQSTYRPPRFNGHYFGWWKIRMRDFIMGEDSEKWDVICDGPFIPTKNLGDPPDAILKTKKEFNNVDKKAIEKNFRAKKILVCGIGPDEYNRISACQSAKNLGSPADSS</sequence>
<dbReference type="AlphaFoldDB" id="A0A1U7X6N3"/>
<evidence type="ECO:0000313" key="2">
    <source>
        <dbReference type="RefSeq" id="XP_009785341.1"/>
    </source>
</evidence>
<dbReference type="STRING" id="4096.A0A1U7X6N3"/>